<dbReference type="GO" id="GO:0005737">
    <property type="term" value="C:cytoplasm"/>
    <property type="evidence" value="ECO:0007669"/>
    <property type="project" value="TreeGrafter"/>
</dbReference>
<keyword evidence="2" id="KW-0413">Isomerase</keyword>
<dbReference type="Gene3D" id="3.40.50.1240">
    <property type="entry name" value="Phosphoglycerate mutase-like"/>
    <property type="match status" value="1"/>
</dbReference>
<proteinExistence type="predicted"/>
<dbReference type="PANTHER" id="PTHR48100">
    <property type="entry name" value="BROAD-SPECIFICITY PHOSPHATASE YOR283W-RELATED"/>
    <property type="match status" value="1"/>
</dbReference>
<name>A0A1G5FNK6_9RHOB</name>
<dbReference type="RefSeq" id="WP_090741862.1">
    <property type="nucleotide sequence ID" value="NZ_FMVT01000004.1"/>
</dbReference>
<keyword evidence="1" id="KW-0324">Glycolysis</keyword>
<evidence type="ECO:0000256" key="1">
    <source>
        <dbReference type="ARBA" id="ARBA00023152"/>
    </source>
</evidence>
<feature type="binding site" evidence="3">
    <location>
        <position position="58"/>
    </location>
    <ligand>
        <name>substrate</name>
    </ligand>
</feature>
<reference evidence="4 5" key="1">
    <citation type="submission" date="2016-10" db="EMBL/GenBank/DDBJ databases">
        <authorList>
            <person name="de Groot N.N."/>
        </authorList>
    </citation>
    <scope>NUCLEOTIDE SEQUENCE [LARGE SCALE GENOMIC DNA]</scope>
    <source>
        <strain evidence="4 5">CGMCC 1.8925</strain>
    </source>
</reference>
<dbReference type="Pfam" id="PF00300">
    <property type="entry name" value="His_Phos_1"/>
    <property type="match status" value="1"/>
</dbReference>
<protein>
    <submittedName>
        <fullName evidence="4">Probable phosphoglycerate mutase</fullName>
    </submittedName>
</protein>
<dbReference type="InterPro" id="IPR013078">
    <property type="entry name" value="His_Pase_superF_clade-1"/>
</dbReference>
<feature type="binding site" evidence="3">
    <location>
        <begin position="9"/>
        <end position="16"/>
    </location>
    <ligand>
        <name>substrate</name>
    </ligand>
</feature>
<dbReference type="CDD" id="cd07067">
    <property type="entry name" value="HP_PGM_like"/>
    <property type="match status" value="1"/>
</dbReference>
<dbReference type="SMART" id="SM00855">
    <property type="entry name" value="PGAM"/>
    <property type="match status" value="1"/>
</dbReference>
<dbReference type="InterPro" id="IPR029033">
    <property type="entry name" value="His_PPase_superfam"/>
</dbReference>
<dbReference type="PANTHER" id="PTHR48100:SF1">
    <property type="entry name" value="HISTIDINE PHOSPHATASE FAMILY PROTEIN-RELATED"/>
    <property type="match status" value="1"/>
</dbReference>
<gene>
    <name evidence="4" type="ORF">SAMN05660710_01492</name>
</gene>
<dbReference type="SUPFAM" id="SSF53254">
    <property type="entry name" value="Phosphoglycerate mutase-like"/>
    <property type="match status" value="1"/>
</dbReference>
<dbReference type="GO" id="GO:0016791">
    <property type="term" value="F:phosphatase activity"/>
    <property type="evidence" value="ECO:0007669"/>
    <property type="project" value="TreeGrafter"/>
</dbReference>
<keyword evidence="5" id="KW-1185">Reference proteome</keyword>
<dbReference type="OrthoDB" id="9781415at2"/>
<evidence type="ECO:0000256" key="3">
    <source>
        <dbReference type="PIRSR" id="PIRSR613078-2"/>
    </source>
</evidence>
<dbReference type="InterPro" id="IPR050275">
    <property type="entry name" value="PGM_Phosphatase"/>
</dbReference>
<evidence type="ECO:0000313" key="4">
    <source>
        <dbReference type="EMBL" id="SCY40826.1"/>
    </source>
</evidence>
<accession>A0A1G5FNK6</accession>
<evidence type="ECO:0000313" key="5">
    <source>
        <dbReference type="Proteomes" id="UP000199502"/>
    </source>
</evidence>
<organism evidence="4 5">
    <name type="scientific">Paracoccus tibetensis</name>
    <dbReference type="NCBI Taxonomy" id="336292"/>
    <lineage>
        <taxon>Bacteria</taxon>
        <taxon>Pseudomonadati</taxon>
        <taxon>Pseudomonadota</taxon>
        <taxon>Alphaproteobacteria</taxon>
        <taxon>Rhodobacterales</taxon>
        <taxon>Paracoccaceae</taxon>
        <taxon>Paracoccus</taxon>
    </lineage>
</organism>
<dbReference type="PROSITE" id="PS00175">
    <property type="entry name" value="PG_MUTASE"/>
    <property type="match status" value="1"/>
</dbReference>
<dbReference type="InterPro" id="IPR001345">
    <property type="entry name" value="PG/BPGM_mutase_AS"/>
</dbReference>
<dbReference type="EMBL" id="FMVT01000004">
    <property type="protein sequence ID" value="SCY40826.1"/>
    <property type="molecule type" value="Genomic_DNA"/>
</dbReference>
<dbReference type="Proteomes" id="UP000199502">
    <property type="component" value="Unassembled WGS sequence"/>
</dbReference>
<dbReference type="STRING" id="336292.SAMN05660710_01492"/>
<evidence type="ECO:0000256" key="2">
    <source>
        <dbReference type="ARBA" id="ARBA00023235"/>
    </source>
</evidence>
<dbReference type="AlphaFoldDB" id="A0A1G5FNK6"/>
<sequence>MLPDLYLIRHGETRWNREGRLQGRLDSPLTAQGRAQALALADLVRALPGTRFSSPQGRAVATARLLFGAAGFRTDARLAEVDVGAFTGCAMSDLHIAHPALFAERGLGWYDRCPGGEGFAALAARCRSFLSELQGPALLVGHGITLRMIWAVATEAGVARLHEAPLAQGAVLAVRDGRSLLLEPPNGLANGGGFAL</sequence>